<dbReference type="RefSeq" id="XP_008081313.1">
    <property type="nucleotide sequence ID" value="XM_008083122.1"/>
</dbReference>
<evidence type="ECO:0000313" key="3">
    <source>
        <dbReference type="Proteomes" id="UP000016922"/>
    </source>
</evidence>
<dbReference type="KEGG" id="glz:GLAREA_12340"/>
<accession>S3D340</accession>
<feature type="compositionally biased region" description="Polar residues" evidence="1">
    <location>
        <begin position="135"/>
        <end position="151"/>
    </location>
</feature>
<protein>
    <submittedName>
        <fullName evidence="2">Uncharacterized protein</fullName>
    </submittedName>
</protein>
<feature type="region of interest" description="Disordered" evidence="1">
    <location>
        <begin position="87"/>
        <end position="222"/>
    </location>
</feature>
<dbReference type="HOGENOM" id="CLU_1175528_0_0_1"/>
<proteinExistence type="predicted"/>
<organism evidence="2 3">
    <name type="scientific">Glarea lozoyensis (strain ATCC 20868 / MF5171)</name>
    <dbReference type="NCBI Taxonomy" id="1116229"/>
    <lineage>
        <taxon>Eukaryota</taxon>
        <taxon>Fungi</taxon>
        <taxon>Dikarya</taxon>
        <taxon>Ascomycota</taxon>
        <taxon>Pezizomycotina</taxon>
        <taxon>Leotiomycetes</taxon>
        <taxon>Helotiales</taxon>
        <taxon>Helotiaceae</taxon>
        <taxon>Glarea</taxon>
    </lineage>
</organism>
<feature type="compositionally biased region" description="Polar residues" evidence="1">
    <location>
        <begin position="199"/>
        <end position="214"/>
    </location>
</feature>
<dbReference type="eggNOG" id="ENOG502S14R">
    <property type="taxonomic scope" value="Eukaryota"/>
</dbReference>
<dbReference type="EMBL" id="KE145361">
    <property type="protein sequence ID" value="EPE31584.1"/>
    <property type="molecule type" value="Genomic_DNA"/>
</dbReference>
<dbReference type="STRING" id="1116229.S3D340"/>
<gene>
    <name evidence="2" type="ORF">GLAREA_12340</name>
</gene>
<dbReference type="GeneID" id="19471381"/>
<dbReference type="Proteomes" id="UP000016922">
    <property type="component" value="Unassembled WGS sequence"/>
</dbReference>
<reference evidence="2 3" key="1">
    <citation type="journal article" date="2013" name="BMC Genomics">
        <title>Genomics-driven discovery of the pneumocandin biosynthetic gene cluster in the fungus Glarea lozoyensis.</title>
        <authorList>
            <person name="Chen L."/>
            <person name="Yue Q."/>
            <person name="Zhang X."/>
            <person name="Xiang M."/>
            <person name="Wang C."/>
            <person name="Li S."/>
            <person name="Che Y."/>
            <person name="Ortiz-Lopez F.J."/>
            <person name="Bills G.F."/>
            <person name="Liu X."/>
            <person name="An Z."/>
        </authorList>
    </citation>
    <scope>NUCLEOTIDE SEQUENCE [LARGE SCALE GENOMIC DNA]</scope>
    <source>
        <strain evidence="3">ATCC 20868 / MF5171</strain>
    </source>
</reference>
<keyword evidence="3" id="KW-1185">Reference proteome</keyword>
<evidence type="ECO:0000313" key="2">
    <source>
        <dbReference type="EMBL" id="EPE31584.1"/>
    </source>
</evidence>
<name>S3D340_GLAL2</name>
<dbReference type="OrthoDB" id="20886at2759"/>
<dbReference type="AlphaFoldDB" id="S3D340"/>
<sequence>MNQVAYSNEVSILSGIAKYVGFPAAPAMASATAAELEEDMEKMGRSRIAREVHHPSLPYHELAALRTASSTTRFRPAEEQYIKETPWANPQHPSHAHLLQRQASAQQSPRTKSPFPQVQAPQRRHSHQHGVPISGTFSNSPSTLLQHSKNLAISGGRISPHNPLGTTAHAIAPSPLGSRQPSLSPVDPDRQKTIPVTGIKSNGTQQHSPPNKSSEIPRDFPQEIRREQVAAAISGF</sequence>
<evidence type="ECO:0000256" key="1">
    <source>
        <dbReference type="SAM" id="MobiDB-lite"/>
    </source>
</evidence>
<feature type="compositionally biased region" description="Polar residues" evidence="1">
    <location>
        <begin position="101"/>
        <end position="120"/>
    </location>
</feature>